<organism evidence="1 2">
    <name type="scientific">Magnetospirillum fulvum</name>
    <name type="common">Rhodospirillum fulvum</name>
    <dbReference type="NCBI Taxonomy" id="1082"/>
    <lineage>
        <taxon>Bacteria</taxon>
        <taxon>Pseudomonadati</taxon>
        <taxon>Pseudomonadota</taxon>
        <taxon>Alphaproteobacteria</taxon>
        <taxon>Rhodospirillales</taxon>
        <taxon>Rhodospirillaceae</taxon>
        <taxon>Magnetospirillum</taxon>
    </lineage>
</organism>
<evidence type="ECO:0000313" key="2">
    <source>
        <dbReference type="Proteomes" id="UP000182983"/>
    </source>
</evidence>
<name>A0A1H6HJ44_MAGFU</name>
<accession>A0A1H6HJ44</accession>
<dbReference type="AlphaFoldDB" id="A0A1H6HJ44"/>
<dbReference type="OrthoDB" id="9782252at2"/>
<dbReference type="EMBL" id="FNWO01000005">
    <property type="protein sequence ID" value="SEH34188.1"/>
    <property type="molecule type" value="Genomic_DNA"/>
</dbReference>
<dbReference type="RefSeq" id="WP_074767473.1">
    <property type="nucleotide sequence ID" value="NZ_FNWO01000005.1"/>
</dbReference>
<dbReference type="InterPro" id="IPR036567">
    <property type="entry name" value="RHF-like"/>
</dbReference>
<sequence length="126" mass="14401">MQIPLQITFHGIDHSDAVETRIREKISKLQVIFDRITSCRVVIEVHHRNTSNLHRKGEPFHIRVSLAVPGADLVVKRDPKDIHENEDIFVALREAFDSIERQLKDYAARQRGDVKTRANSGAIAEV</sequence>
<dbReference type="Proteomes" id="UP000182983">
    <property type="component" value="Unassembled WGS sequence"/>
</dbReference>
<dbReference type="Pfam" id="PF02482">
    <property type="entry name" value="Ribosomal_S30AE"/>
    <property type="match status" value="1"/>
</dbReference>
<keyword evidence="2" id="KW-1185">Reference proteome</keyword>
<dbReference type="Gene3D" id="3.30.160.100">
    <property type="entry name" value="Ribosome hibernation promotion factor-like"/>
    <property type="match status" value="1"/>
</dbReference>
<gene>
    <name evidence="1" type="ORF">SAMN04244559_01553</name>
</gene>
<evidence type="ECO:0000313" key="1">
    <source>
        <dbReference type="EMBL" id="SEH34188.1"/>
    </source>
</evidence>
<protein>
    <submittedName>
        <fullName evidence="1">Ribosomal subunit interface protein</fullName>
    </submittedName>
</protein>
<dbReference type="SUPFAM" id="SSF69754">
    <property type="entry name" value="Ribosome binding protein Y (YfiA homologue)"/>
    <property type="match status" value="1"/>
</dbReference>
<dbReference type="InterPro" id="IPR003489">
    <property type="entry name" value="RHF/RaiA"/>
</dbReference>
<proteinExistence type="predicted"/>
<reference evidence="2" key="1">
    <citation type="submission" date="2016-10" db="EMBL/GenBank/DDBJ databases">
        <authorList>
            <person name="Varghese N."/>
            <person name="Submissions S."/>
        </authorList>
    </citation>
    <scope>NUCLEOTIDE SEQUENCE [LARGE SCALE GENOMIC DNA]</scope>
    <source>
        <strain evidence="2">DSM 13234</strain>
    </source>
</reference>